<feature type="DNA-binding region" description="H-T-H motif" evidence="2">
    <location>
        <begin position="33"/>
        <end position="52"/>
    </location>
</feature>
<sequence>MVNQIDPRVVRTGQLIREAFRELLRLRSFDTITIKDIAERATINRATFYTHYEDKYALLDEIIEQAFRKMIPGPVEHALEFTDEICNELILMTYRYILDFYEICRMDSKSIATLVDEKIKQLLQQIIERIFVKGDHPHSADPNQTTILAAMTGSAIYSAAYQWFKAGEKERTDLLVDIIRPYVMNGLGLHYI</sequence>
<protein>
    <submittedName>
        <fullName evidence="4">TetR family transcriptional regulator</fullName>
    </submittedName>
</protein>
<organism evidence="4 5">
    <name type="scientific">Paenibacillus phytohabitans</name>
    <dbReference type="NCBI Taxonomy" id="2654978"/>
    <lineage>
        <taxon>Bacteria</taxon>
        <taxon>Bacillati</taxon>
        <taxon>Bacillota</taxon>
        <taxon>Bacilli</taxon>
        <taxon>Bacillales</taxon>
        <taxon>Paenibacillaceae</taxon>
        <taxon>Paenibacillus</taxon>
    </lineage>
</organism>
<keyword evidence="5" id="KW-1185">Reference proteome</keyword>
<gene>
    <name evidence="4" type="ORF">GC101_25430</name>
</gene>
<dbReference type="EMBL" id="WHOB01000069">
    <property type="protein sequence ID" value="NOU82212.1"/>
    <property type="molecule type" value="Genomic_DNA"/>
</dbReference>
<dbReference type="PANTHER" id="PTHR43479">
    <property type="entry name" value="ACREF/ENVCD OPERON REPRESSOR-RELATED"/>
    <property type="match status" value="1"/>
</dbReference>
<evidence type="ECO:0000256" key="2">
    <source>
        <dbReference type="PROSITE-ProRule" id="PRU00335"/>
    </source>
</evidence>
<feature type="domain" description="HTH tetR-type" evidence="3">
    <location>
        <begin position="10"/>
        <end position="70"/>
    </location>
</feature>
<dbReference type="SUPFAM" id="SSF46689">
    <property type="entry name" value="Homeodomain-like"/>
    <property type="match status" value="1"/>
</dbReference>
<dbReference type="Pfam" id="PF00440">
    <property type="entry name" value="TetR_N"/>
    <property type="match status" value="1"/>
</dbReference>
<evidence type="ECO:0000259" key="3">
    <source>
        <dbReference type="PROSITE" id="PS50977"/>
    </source>
</evidence>
<proteinExistence type="predicted"/>
<comment type="caution">
    <text evidence="4">The sequence shown here is derived from an EMBL/GenBank/DDBJ whole genome shotgun (WGS) entry which is preliminary data.</text>
</comment>
<keyword evidence="1 2" id="KW-0238">DNA-binding</keyword>
<dbReference type="Proteomes" id="UP000596857">
    <property type="component" value="Unassembled WGS sequence"/>
</dbReference>
<dbReference type="PROSITE" id="PS50977">
    <property type="entry name" value="HTH_TETR_2"/>
    <property type="match status" value="1"/>
</dbReference>
<dbReference type="InterPro" id="IPR050624">
    <property type="entry name" value="HTH-type_Tx_Regulator"/>
</dbReference>
<name>A0ABX1YMD5_9BACL</name>
<evidence type="ECO:0000256" key="1">
    <source>
        <dbReference type="ARBA" id="ARBA00023125"/>
    </source>
</evidence>
<reference evidence="4 5" key="1">
    <citation type="submission" date="2019-10" db="EMBL/GenBank/DDBJ databases">
        <title>Description of Paenibacillus terricola sp. nov.</title>
        <authorList>
            <person name="Carlier A."/>
            <person name="Qi S."/>
        </authorList>
    </citation>
    <scope>NUCLEOTIDE SEQUENCE [LARGE SCALE GENOMIC DNA]</scope>
    <source>
        <strain evidence="4 5">LMG 31459</strain>
    </source>
</reference>
<dbReference type="RefSeq" id="WP_171719556.1">
    <property type="nucleotide sequence ID" value="NZ_WHOB01000069.1"/>
</dbReference>
<dbReference type="InterPro" id="IPR001647">
    <property type="entry name" value="HTH_TetR"/>
</dbReference>
<dbReference type="InterPro" id="IPR009057">
    <property type="entry name" value="Homeodomain-like_sf"/>
</dbReference>
<evidence type="ECO:0000313" key="5">
    <source>
        <dbReference type="Proteomes" id="UP000596857"/>
    </source>
</evidence>
<accession>A0ABX1YMD5</accession>
<dbReference type="Gene3D" id="1.10.357.10">
    <property type="entry name" value="Tetracycline Repressor, domain 2"/>
    <property type="match status" value="1"/>
</dbReference>
<dbReference type="PANTHER" id="PTHR43479:SF7">
    <property type="entry name" value="TETR-FAMILY TRANSCRIPTIONAL REGULATOR"/>
    <property type="match status" value="1"/>
</dbReference>
<evidence type="ECO:0000313" key="4">
    <source>
        <dbReference type="EMBL" id="NOU82212.1"/>
    </source>
</evidence>